<dbReference type="EC" id="2.4.1.-" evidence="11"/>
<dbReference type="AlphaFoldDB" id="A0AAD8ETG8"/>
<comment type="caution">
    <text evidence="12">The sequence shown here is derived from an EMBL/GenBank/DDBJ whole genome shotgun (WGS) entry which is preliminary data.</text>
</comment>
<evidence type="ECO:0000256" key="5">
    <source>
        <dbReference type="ARBA" id="ARBA00022692"/>
    </source>
</evidence>
<keyword evidence="5" id="KW-0812">Transmembrane</keyword>
<keyword evidence="6" id="KW-0735">Signal-anchor</keyword>
<dbReference type="FunFam" id="3.90.550.50:FF:000001">
    <property type="entry name" value="Hexosyltransferase"/>
    <property type="match status" value="1"/>
</dbReference>
<protein>
    <recommendedName>
        <fullName evidence="11">Hexosyltransferase</fullName>
        <ecNumber evidence="11">2.4.1.-</ecNumber>
    </recommendedName>
</protein>
<dbReference type="EMBL" id="JASPKZ010000037">
    <property type="protein sequence ID" value="KAJ9601077.1"/>
    <property type="molecule type" value="Genomic_DNA"/>
</dbReference>
<keyword evidence="7" id="KW-1133">Transmembrane helix</keyword>
<sequence length="335" mass="38906">MVVITIIGLQFMWARRSEIDIEQYDWLIQNRNAREYVLPDKYTTLVQPEEPKCDSQLRLLIMVPSSPNNIEIRQAIRDTWGHRDSDANSRLLFFLGHNGNVKHQRILDTVLSEAQEHNDVIIEDFVDAYVNLTLKTIFMLKWIVNNCNSVPFILKTDDDMIINVHRLQQELPMRFDPSKSLILGRIQENAVPYRDKSSKWYLPQILYEPNYFPTFAAGTAYVITQKALPELYSGALDTPLIPLEDVFLTGLVANAKLGIPLISIEGFHNNKPSISQHPCLFYPHFTLHQLNPGQMRKIWLALRNLKPQDCNTYLTRFLIYMFGIGKPQVNKTYTW</sequence>
<evidence type="ECO:0000256" key="10">
    <source>
        <dbReference type="ARBA" id="ARBA00023180"/>
    </source>
</evidence>
<evidence type="ECO:0000256" key="9">
    <source>
        <dbReference type="ARBA" id="ARBA00023136"/>
    </source>
</evidence>
<reference evidence="12" key="2">
    <citation type="submission" date="2023-05" db="EMBL/GenBank/DDBJ databases">
        <authorList>
            <person name="Fouks B."/>
        </authorList>
    </citation>
    <scope>NUCLEOTIDE SEQUENCE</scope>
    <source>
        <strain evidence="12">Stay&amp;Tobe</strain>
        <tissue evidence="12">Testes</tissue>
    </source>
</reference>
<evidence type="ECO:0000256" key="4">
    <source>
        <dbReference type="ARBA" id="ARBA00022679"/>
    </source>
</evidence>
<dbReference type="GO" id="GO:0006493">
    <property type="term" value="P:protein O-linked glycosylation"/>
    <property type="evidence" value="ECO:0007669"/>
    <property type="project" value="TreeGrafter"/>
</dbReference>
<gene>
    <name evidence="12" type="ORF">L9F63_000812</name>
</gene>
<organism evidence="12 13">
    <name type="scientific">Diploptera punctata</name>
    <name type="common">Pacific beetle cockroach</name>
    <dbReference type="NCBI Taxonomy" id="6984"/>
    <lineage>
        <taxon>Eukaryota</taxon>
        <taxon>Metazoa</taxon>
        <taxon>Ecdysozoa</taxon>
        <taxon>Arthropoda</taxon>
        <taxon>Hexapoda</taxon>
        <taxon>Insecta</taxon>
        <taxon>Pterygota</taxon>
        <taxon>Neoptera</taxon>
        <taxon>Polyneoptera</taxon>
        <taxon>Dictyoptera</taxon>
        <taxon>Blattodea</taxon>
        <taxon>Blaberoidea</taxon>
        <taxon>Blaberidae</taxon>
        <taxon>Diplopterinae</taxon>
        <taxon>Diploptera</taxon>
    </lineage>
</organism>
<dbReference type="GO" id="GO:0000139">
    <property type="term" value="C:Golgi membrane"/>
    <property type="evidence" value="ECO:0007669"/>
    <property type="project" value="UniProtKB-SubCell"/>
</dbReference>
<evidence type="ECO:0000256" key="6">
    <source>
        <dbReference type="ARBA" id="ARBA00022968"/>
    </source>
</evidence>
<keyword evidence="10" id="KW-0325">Glycoprotein</keyword>
<keyword evidence="13" id="KW-1185">Reference proteome</keyword>
<dbReference type="InterPro" id="IPR002659">
    <property type="entry name" value="Glyco_trans_31"/>
</dbReference>
<evidence type="ECO:0000313" key="12">
    <source>
        <dbReference type="EMBL" id="KAJ9601077.1"/>
    </source>
</evidence>
<dbReference type="Pfam" id="PF01762">
    <property type="entry name" value="Galactosyl_T"/>
    <property type="match status" value="1"/>
</dbReference>
<keyword evidence="3 11" id="KW-0328">Glycosyltransferase</keyword>
<keyword evidence="8 11" id="KW-0333">Golgi apparatus</keyword>
<proteinExistence type="inferred from homology"/>
<accession>A0AAD8ETG8</accession>
<dbReference type="Proteomes" id="UP001233999">
    <property type="component" value="Unassembled WGS sequence"/>
</dbReference>
<evidence type="ECO:0000256" key="3">
    <source>
        <dbReference type="ARBA" id="ARBA00022676"/>
    </source>
</evidence>
<evidence type="ECO:0000256" key="1">
    <source>
        <dbReference type="ARBA" id="ARBA00004323"/>
    </source>
</evidence>
<evidence type="ECO:0000256" key="2">
    <source>
        <dbReference type="ARBA" id="ARBA00008661"/>
    </source>
</evidence>
<keyword evidence="9" id="KW-0472">Membrane</keyword>
<keyword evidence="4" id="KW-0808">Transferase</keyword>
<name>A0AAD8ETG8_DIPPU</name>
<dbReference type="GO" id="GO:0016758">
    <property type="term" value="F:hexosyltransferase activity"/>
    <property type="evidence" value="ECO:0007669"/>
    <property type="project" value="InterPro"/>
</dbReference>
<dbReference type="PANTHER" id="PTHR11214">
    <property type="entry name" value="BETA-1,3-N-ACETYLGLUCOSAMINYLTRANSFERASE"/>
    <property type="match status" value="1"/>
</dbReference>
<comment type="subcellular location">
    <subcellularLocation>
        <location evidence="1 11">Golgi apparatus membrane</location>
        <topology evidence="1 11">Single-pass type II membrane protein</topology>
    </subcellularLocation>
</comment>
<reference evidence="12" key="1">
    <citation type="journal article" date="2023" name="IScience">
        <title>Live-bearing cockroach genome reveals convergent evolutionary mechanisms linked to viviparity in insects and beyond.</title>
        <authorList>
            <person name="Fouks B."/>
            <person name="Harrison M.C."/>
            <person name="Mikhailova A.A."/>
            <person name="Marchal E."/>
            <person name="English S."/>
            <person name="Carruthers M."/>
            <person name="Jennings E.C."/>
            <person name="Chiamaka E.L."/>
            <person name="Frigard R.A."/>
            <person name="Pippel M."/>
            <person name="Attardo G.M."/>
            <person name="Benoit J.B."/>
            <person name="Bornberg-Bauer E."/>
            <person name="Tobe S.S."/>
        </authorList>
    </citation>
    <scope>NUCLEOTIDE SEQUENCE</scope>
    <source>
        <strain evidence="12">Stay&amp;Tobe</strain>
    </source>
</reference>
<evidence type="ECO:0000256" key="11">
    <source>
        <dbReference type="RuleBase" id="RU363063"/>
    </source>
</evidence>
<dbReference type="Gene3D" id="3.90.550.50">
    <property type="match status" value="1"/>
</dbReference>
<dbReference type="PANTHER" id="PTHR11214:SF3">
    <property type="entry name" value="BETA-1,3-GALACTOSYLTRANSFERASE 6"/>
    <property type="match status" value="1"/>
</dbReference>
<evidence type="ECO:0000256" key="8">
    <source>
        <dbReference type="ARBA" id="ARBA00023034"/>
    </source>
</evidence>
<evidence type="ECO:0000313" key="13">
    <source>
        <dbReference type="Proteomes" id="UP001233999"/>
    </source>
</evidence>
<evidence type="ECO:0000256" key="7">
    <source>
        <dbReference type="ARBA" id="ARBA00022989"/>
    </source>
</evidence>
<comment type="similarity">
    <text evidence="2 11">Belongs to the glycosyltransferase 31 family.</text>
</comment>